<accession>A0A1B7N304</accession>
<feature type="compositionally biased region" description="Basic residues" evidence="1">
    <location>
        <begin position="16"/>
        <end position="25"/>
    </location>
</feature>
<evidence type="ECO:0000259" key="2">
    <source>
        <dbReference type="PROSITE" id="PS50181"/>
    </source>
</evidence>
<dbReference type="SMART" id="SM00256">
    <property type="entry name" value="FBOX"/>
    <property type="match status" value="1"/>
</dbReference>
<feature type="compositionally biased region" description="Acidic residues" evidence="1">
    <location>
        <begin position="751"/>
        <end position="782"/>
    </location>
</feature>
<reference evidence="3 4" key="1">
    <citation type="submission" date="2016-06" db="EMBL/GenBank/DDBJ databases">
        <title>Comparative genomics of the ectomycorrhizal sister species Rhizopogon vinicolor and Rhizopogon vesiculosus (Basidiomycota: Boletales) reveals a divergence of the mating type B locus.</title>
        <authorList>
            <consortium name="DOE Joint Genome Institute"/>
            <person name="Mujic A.B."/>
            <person name="Kuo A."/>
            <person name="Tritt A."/>
            <person name="Lipzen A."/>
            <person name="Chen C."/>
            <person name="Johnson J."/>
            <person name="Sharma A."/>
            <person name="Barry K."/>
            <person name="Grigoriev I.V."/>
            <person name="Spatafora J.W."/>
        </authorList>
    </citation>
    <scope>NUCLEOTIDE SEQUENCE [LARGE SCALE GENOMIC DNA]</scope>
    <source>
        <strain evidence="3 4">AM-OR11-026</strain>
    </source>
</reference>
<dbReference type="PROSITE" id="PS50181">
    <property type="entry name" value="FBOX"/>
    <property type="match status" value="1"/>
</dbReference>
<evidence type="ECO:0000313" key="4">
    <source>
        <dbReference type="Proteomes" id="UP000092154"/>
    </source>
</evidence>
<dbReference type="Gene3D" id="1.20.1280.50">
    <property type="match status" value="1"/>
</dbReference>
<dbReference type="Proteomes" id="UP000092154">
    <property type="component" value="Unassembled WGS sequence"/>
</dbReference>
<feature type="region of interest" description="Disordered" evidence="1">
    <location>
        <begin position="1"/>
        <end position="36"/>
    </location>
</feature>
<evidence type="ECO:0000313" key="3">
    <source>
        <dbReference type="EMBL" id="OAX39212.1"/>
    </source>
</evidence>
<gene>
    <name evidence="3" type="ORF">K503DRAFT_716871</name>
</gene>
<dbReference type="CDD" id="cd09917">
    <property type="entry name" value="F-box_SF"/>
    <property type="match status" value="1"/>
</dbReference>
<dbReference type="SUPFAM" id="SSF81383">
    <property type="entry name" value="F-box domain"/>
    <property type="match status" value="1"/>
</dbReference>
<dbReference type="AlphaFoldDB" id="A0A1B7N304"/>
<evidence type="ECO:0000256" key="1">
    <source>
        <dbReference type="SAM" id="MobiDB-lite"/>
    </source>
</evidence>
<dbReference type="STRING" id="1314800.A0A1B7N304"/>
<name>A0A1B7N304_9AGAM</name>
<keyword evidence="4" id="KW-1185">Reference proteome</keyword>
<proteinExistence type="predicted"/>
<dbReference type="InterPro" id="IPR001810">
    <property type="entry name" value="F-box_dom"/>
</dbReference>
<dbReference type="OrthoDB" id="2322499at2759"/>
<protein>
    <recommendedName>
        <fullName evidence="2">F-box domain-containing protein</fullName>
    </recommendedName>
</protein>
<feature type="region of interest" description="Disordered" evidence="1">
    <location>
        <begin position="748"/>
        <end position="786"/>
    </location>
</feature>
<feature type="compositionally biased region" description="Polar residues" evidence="1">
    <location>
        <begin position="1"/>
        <end position="10"/>
    </location>
</feature>
<dbReference type="InterPro" id="IPR036047">
    <property type="entry name" value="F-box-like_dom_sf"/>
</dbReference>
<dbReference type="Pfam" id="PF00646">
    <property type="entry name" value="F-box"/>
    <property type="match status" value="1"/>
</dbReference>
<sequence>MAPRSVTQAPVDNVKSKKPPKKRARVSNVDGDDGPQNVELVKAAKKAKRQPKSGKLAGLMNLPLDILFEIFGHLNPLDLLRLARTTKQFRRVLMHRSSMSVWKAARENVPNMPDCPVFWTEPHYANLAFDPHCHECSAPGVRNVDWRIGKRICTKCSKRCMVDAYPGESVISSLVPSRYGKRGHLLFYDKDVEEVQKKLRTLTELNELEAYREQRRSFVKEMDVTAKALEAWAASQAKDRSDQLDDARRDRKAAIIEKLSELGWGDEIQQITYADDLSHHRLVKQPTRLTSRIWNNIRNDMIEYMEDMKARRLERERKALLVARRRIAIGVLRTYKIAHLPLTDVMPEPADFCNFPEVVEIIGLPTETEVTEASFADVTSQMGDLVHNWRTRIHSQLRSKVKDHLRHAARRRVWENREPSDPSHEDYVESLGAIDVKGKKKEVLPPVPDDAEIDQSIPLATTVFRCKTCSPSAGLHGNHFSGSDFDSFLDDLDGPRPRSIPLFYPKVMGHSCLTRSRTLPWDYSASDDPNYRIDFPMSTRTKWDIRMLQVDEEAGKAARAIVEACGEDPLTITATKMDELDHRFACADCVKWSKHELNQADAPVFTWRQAVQHRMRDHPYDRRTANWMKLEGELLEEANRNARQITEFIHHMFDFQPHPHITDPASTVWLCAHCMDLSQEKECYELTRMKNHLLIVHSINESVKNQDYYKDYEAPQGRKQDYKLSSPTVTLQMERPSHIAPPGKGYYGFACDDDDDDEEENFYFDDDDNDDDDDDDEEDDDFYFGHPFFPFY</sequence>
<dbReference type="InParanoid" id="A0A1B7N304"/>
<organism evidence="3 4">
    <name type="scientific">Rhizopogon vinicolor AM-OR11-026</name>
    <dbReference type="NCBI Taxonomy" id="1314800"/>
    <lineage>
        <taxon>Eukaryota</taxon>
        <taxon>Fungi</taxon>
        <taxon>Dikarya</taxon>
        <taxon>Basidiomycota</taxon>
        <taxon>Agaricomycotina</taxon>
        <taxon>Agaricomycetes</taxon>
        <taxon>Agaricomycetidae</taxon>
        <taxon>Boletales</taxon>
        <taxon>Suillineae</taxon>
        <taxon>Rhizopogonaceae</taxon>
        <taxon>Rhizopogon</taxon>
    </lineage>
</organism>
<feature type="domain" description="F-box" evidence="2">
    <location>
        <begin position="56"/>
        <end position="105"/>
    </location>
</feature>
<dbReference type="EMBL" id="KV448258">
    <property type="protein sequence ID" value="OAX39212.1"/>
    <property type="molecule type" value="Genomic_DNA"/>
</dbReference>